<dbReference type="SUPFAM" id="SSF48366">
    <property type="entry name" value="Ras GEF"/>
    <property type="match status" value="1"/>
</dbReference>
<evidence type="ECO:0000256" key="2">
    <source>
        <dbReference type="PROSITE-ProRule" id="PRU00168"/>
    </source>
</evidence>
<evidence type="ECO:0000256" key="3">
    <source>
        <dbReference type="SAM" id="MobiDB-lite"/>
    </source>
</evidence>
<gene>
    <name evidence="7" type="primary">Sos2</name>
    <name evidence="7" type="ORF">g.639</name>
</gene>
<dbReference type="Gene3D" id="1.10.840.10">
    <property type="entry name" value="Ras guanine-nucleotide exchange factors catalytic domain"/>
    <property type="match status" value="1"/>
</dbReference>
<feature type="compositionally biased region" description="Basic and acidic residues" evidence="3">
    <location>
        <begin position="947"/>
        <end position="957"/>
    </location>
</feature>
<dbReference type="SUPFAM" id="SSF47113">
    <property type="entry name" value="Histone-fold"/>
    <property type="match status" value="1"/>
</dbReference>
<feature type="domain" description="DH" evidence="5">
    <location>
        <begin position="210"/>
        <end position="402"/>
    </location>
</feature>
<organism evidence="7">
    <name type="scientific">Aceria tosichella</name>
    <name type="common">wheat curl mite</name>
    <dbReference type="NCBI Taxonomy" id="561515"/>
    <lineage>
        <taxon>Eukaryota</taxon>
        <taxon>Metazoa</taxon>
        <taxon>Ecdysozoa</taxon>
        <taxon>Arthropoda</taxon>
        <taxon>Chelicerata</taxon>
        <taxon>Arachnida</taxon>
        <taxon>Acari</taxon>
        <taxon>Acariformes</taxon>
        <taxon>Trombidiformes</taxon>
        <taxon>Prostigmata</taxon>
        <taxon>Eupodina</taxon>
        <taxon>Eriophyoidea</taxon>
        <taxon>Eriophyidae</taxon>
        <taxon>Eriophyinae</taxon>
        <taxon>Aceriini</taxon>
        <taxon>Aceria</taxon>
    </lineage>
</organism>
<dbReference type="SMART" id="SM00325">
    <property type="entry name" value="RhoGEF"/>
    <property type="match status" value="1"/>
</dbReference>
<dbReference type="InterPro" id="IPR009072">
    <property type="entry name" value="Histone-fold"/>
</dbReference>
<dbReference type="AlphaFoldDB" id="A0A6G1S600"/>
<dbReference type="PANTHER" id="PTHR23113">
    <property type="entry name" value="GUANINE NUCLEOTIDE EXCHANGE FACTOR"/>
    <property type="match status" value="1"/>
</dbReference>
<evidence type="ECO:0000313" key="7">
    <source>
        <dbReference type="EMBL" id="MDE45934.1"/>
    </source>
</evidence>
<dbReference type="GO" id="GO:0046982">
    <property type="term" value="F:protein heterodimerization activity"/>
    <property type="evidence" value="ECO:0007669"/>
    <property type="project" value="InterPro"/>
</dbReference>
<feature type="region of interest" description="Disordered" evidence="3">
    <location>
        <begin position="67"/>
        <end position="92"/>
    </location>
</feature>
<feature type="domain" description="Ras-GEF" evidence="4">
    <location>
        <begin position="667"/>
        <end position="952"/>
    </location>
</feature>
<dbReference type="InterPro" id="IPR000651">
    <property type="entry name" value="Ras-like_Gua-exchang_fac_N"/>
</dbReference>
<dbReference type="CDD" id="cd06224">
    <property type="entry name" value="REM"/>
    <property type="match status" value="1"/>
</dbReference>
<dbReference type="Pfam" id="PF00617">
    <property type="entry name" value="RasGEF"/>
    <property type="match status" value="1"/>
</dbReference>
<dbReference type="PANTHER" id="PTHR23113:SF363">
    <property type="entry name" value="PROTEIN SON OF SEVENLESS"/>
    <property type="match status" value="1"/>
</dbReference>
<name>A0A6G1S600_9ACAR</name>
<evidence type="ECO:0000259" key="6">
    <source>
        <dbReference type="PROSITE" id="PS50212"/>
    </source>
</evidence>
<proteinExistence type="predicted"/>
<dbReference type="Pfam" id="PF00618">
    <property type="entry name" value="RasGEF_N"/>
    <property type="match status" value="1"/>
</dbReference>
<dbReference type="SUPFAM" id="SSF48065">
    <property type="entry name" value="DBL homology domain (DH-domain)"/>
    <property type="match status" value="1"/>
</dbReference>
<dbReference type="InterPro" id="IPR008937">
    <property type="entry name" value="Ras-like_GEF"/>
</dbReference>
<accession>A0A6G1S600</accession>
<evidence type="ECO:0000259" key="4">
    <source>
        <dbReference type="PROSITE" id="PS50009"/>
    </source>
</evidence>
<dbReference type="SMART" id="SM00229">
    <property type="entry name" value="RasGEFN"/>
    <property type="match status" value="1"/>
</dbReference>
<dbReference type="InterPro" id="IPR000219">
    <property type="entry name" value="DH_dom"/>
</dbReference>
<dbReference type="SMART" id="SM00147">
    <property type="entry name" value="RasGEF"/>
    <property type="match status" value="1"/>
</dbReference>
<dbReference type="GO" id="GO:0007265">
    <property type="term" value="P:Ras protein signal transduction"/>
    <property type="evidence" value="ECO:0007669"/>
    <property type="project" value="TreeGrafter"/>
</dbReference>
<dbReference type="Gene3D" id="1.20.870.10">
    <property type="entry name" value="Son of sevenless (SoS) protein Chain: S domain 1"/>
    <property type="match status" value="1"/>
</dbReference>
<dbReference type="PROSITE" id="PS50010">
    <property type="entry name" value="DH_2"/>
    <property type="match status" value="1"/>
</dbReference>
<dbReference type="InterPro" id="IPR023578">
    <property type="entry name" value="Ras_GEF_dom_sf"/>
</dbReference>
<dbReference type="PROSITE" id="PS50009">
    <property type="entry name" value="RASGEF_CAT"/>
    <property type="match status" value="1"/>
</dbReference>
<dbReference type="InterPro" id="IPR036964">
    <property type="entry name" value="RASGEF_cat_dom_sf"/>
</dbReference>
<dbReference type="GO" id="GO:0005886">
    <property type="term" value="C:plasma membrane"/>
    <property type="evidence" value="ECO:0007669"/>
    <property type="project" value="TreeGrafter"/>
</dbReference>
<dbReference type="Gene3D" id="1.10.20.10">
    <property type="entry name" value="Histone, subunit A"/>
    <property type="match status" value="1"/>
</dbReference>
<dbReference type="InterPro" id="IPR001895">
    <property type="entry name" value="RASGEF_cat_dom"/>
</dbReference>
<dbReference type="EMBL" id="GGYP01001163">
    <property type="protein sequence ID" value="MDE45934.1"/>
    <property type="molecule type" value="Transcribed_RNA"/>
</dbReference>
<dbReference type="InterPro" id="IPR035899">
    <property type="entry name" value="DBL_dom_sf"/>
</dbReference>
<dbReference type="Gene3D" id="1.20.900.10">
    <property type="entry name" value="Dbl homology (DH) domain"/>
    <property type="match status" value="1"/>
</dbReference>
<feature type="compositionally biased region" description="Basic and acidic residues" evidence="3">
    <location>
        <begin position="67"/>
        <end position="76"/>
    </location>
</feature>
<evidence type="ECO:0000259" key="5">
    <source>
        <dbReference type="PROSITE" id="PS50010"/>
    </source>
</evidence>
<protein>
    <submittedName>
        <fullName evidence="7">Son of sevenless 2</fullName>
    </submittedName>
</protein>
<reference evidence="7" key="1">
    <citation type="submission" date="2018-10" db="EMBL/GenBank/DDBJ databases">
        <title>Transcriptome assembly of Aceria tosichella (Wheat curl mite) Type 2.</title>
        <authorList>
            <person name="Scully E.D."/>
            <person name="Geib S.M."/>
            <person name="Palmer N.A."/>
            <person name="Gupta A.K."/>
            <person name="Sarath G."/>
            <person name="Tatineni S."/>
        </authorList>
    </citation>
    <scope>NUCLEOTIDE SEQUENCE</scope>
    <source>
        <strain evidence="7">LincolnNE</strain>
    </source>
</reference>
<dbReference type="PROSITE" id="PS50212">
    <property type="entry name" value="RASGEF_NTER"/>
    <property type="match status" value="1"/>
</dbReference>
<feature type="region of interest" description="Disordered" evidence="3">
    <location>
        <begin position="830"/>
        <end position="857"/>
    </location>
</feature>
<sequence length="974" mass="113162">MSYTNKNTHHHIDTLELDPADGQQYICELRDRLLELLSPAQTIEGVGERLRKLYPESKLVHLAINEANKHRSEPQKTPKVRHHSSSSSGASFTDTLHNITSLAVAKVSNLVRDGVVGNKSENELSKYKLALIQFILDDVLNLAGNFVRRQKGNFIITRNDIRTAMHADKDLLDMFFGDDKSLILAESHPILARITGTENTRYLNSAQRMTYKQTVRVMVDSENFFLRNLKLVIKVFKAKLLEPQWAHIEREVHIVFCNIGDLLELSNLMLSALEDALESEDEIPFVGSEILDLALAEEFHAYFTFAYKRLSRNQEPSEQWRPAYAKIVNTILSKPTLGLFDKAVLHLLPNYLVNIIAQFFQYYKNITDLYEISRKEYNRDDENALKETLSILIKTKKAIEDLLKNDLVDEHIEQPESADVIRSYLERELESKLQLERNLPLPYMPPPDIYRFSEPDSPENIKFESISGDGDGNRIPVIKFATLIKLVERLTYHKYQPNIVDIFLTTYTSFISDPEELLDLLIERFKIPDPPLHVVLPDFAGSPDDLPECERTAYKQYIKRFRQEYSKPVKMRVINVLRSWIKNHYQDFERQPNLLDKLNSFLDEVHDSEKVLRGLIVSIKKSIEQQKICHNNMNPKREFMLSREPPKPLEWHAKWDESDKFNILTLHPVEFARQLTLVEFDLFRAINPLELIKVERKTSENLKNLERHFNLLSYWVQKCIVEEEDERRREAIYSRSIEIMAVLRDLNNYIGLLSIGSAIESASINRLSLKRGLDKNIRRYFDDYKDLVDHHLKKLQLELKQCNPPCIPYLGYYQTKLIQAKEGNKTFIDEPLSDESISNSPATPITPRPPPSAASTNNNNQFFGPHDVRCKTPKIINFYKQRIQAEMIADIRNYQDQRYCLSPIVEIQKFIKKLEQSMLEFARSLGAADDMHSIANKLDDYLFEQSKRIEPEPDKAPKSRSKMPPEFKSPGIKF</sequence>
<keyword evidence="1 2" id="KW-0344">Guanine-nucleotide releasing factor</keyword>
<feature type="domain" description="N-terminal Ras-GEF" evidence="6">
    <location>
        <begin position="474"/>
        <end position="627"/>
    </location>
</feature>
<evidence type="ECO:0000256" key="1">
    <source>
        <dbReference type="ARBA" id="ARBA00022658"/>
    </source>
</evidence>
<feature type="region of interest" description="Disordered" evidence="3">
    <location>
        <begin position="947"/>
        <end position="974"/>
    </location>
</feature>
<dbReference type="GO" id="GO:0005085">
    <property type="term" value="F:guanyl-nucleotide exchange factor activity"/>
    <property type="evidence" value="ECO:0007669"/>
    <property type="project" value="UniProtKB-KW"/>
</dbReference>
<dbReference type="Pfam" id="PF00621">
    <property type="entry name" value="RhoGEF"/>
    <property type="match status" value="1"/>
</dbReference>